<sequence>MSLIKCQFAAVFSLIIDYCLLITDWVHLTFVEIPTISNYQ</sequence>
<comment type="caution">
    <text evidence="1">The sequence shown here is derived from an EMBL/GenBank/DDBJ whole genome shotgun (WGS) entry which is preliminary data.</text>
</comment>
<evidence type="ECO:0000313" key="2">
    <source>
        <dbReference type="Proteomes" id="UP000010932"/>
    </source>
</evidence>
<organism evidence="1 2">
    <name type="scientific">Microcystis aeruginosa TAIHU98</name>
    <dbReference type="NCBI Taxonomy" id="1134457"/>
    <lineage>
        <taxon>Bacteria</taxon>
        <taxon>Bacillati</taxon>
        <taxon>Cyanobacteriota</taxon>
        <taxon>Cyanophyceae</taxon>
        <taxon>Oscillatoriophycideae</taxon>
        <taxon>Chroococcales</taxon>
        <taxon>Microcystaceae</taxon>
        <taxon>Microcystis</taxon>
    </lineage>
</organism>
<reference evidence="1 2" key="1">
    <citation type="journal article" date="2013" name="Genome Announc.">
        <title>Whole-Genome Sequence of Microcystis aeruginosa TAIHU98, a Nontoxic Bloom-Forming Strain Isolated from Taihu Lake, China.</title>
        <authorList>
            <person name="Yang C."/>
            <person name="Zhang W."/>
            <person name="Ren M."/>
            <person name="Song L."/>
            <person name="Li T."/>
            <person name="Zhao J."/>
        </authorList>
    </citation>
    <scope>NUCLEOTIDE SEQUENCE [LARGE SCALE GENOMIC DNA]</scope>
    <source>
        <strain evidence="1 2">TAIHU98</strain>
    </source>
</reference>
<name>L7EBD2_MICAE</name>
<dbReference type="AlphaFoldDB" id="L7EBD2"/>
<dbReference type="Proteomes" id="UP000010932">
    <property type="component" value="Unassembled WGS sequence"/>
</dbReference>
<protein>
    <submittedName>
        <fullName evidence="1">Uncharacterized protein</fullName>
    </submittedName>
</protein>
<dbReference type="EMBL" id="ANKQ01000001">
    <property type="protein sequence ID" value="ELP55572.1"/>
    <property type="molecule type" value="Genomic_DNA"/>
</dbReference>
<accession>L7EBD2</accession>
<proteinExistence type="predicted"/>
<evidence type="ECO:0000313" key="1">
    <source>
        <dbReference type="EMBL" id="ELP55572.1"/>
    </source>
</evidence>
<gene>
    <name evidence="1" type="ORF">O53_169</name>
</gene>